<feature type="compositionally biased region" description="Basic and acidic residues" evidence="1">
    <location>
        <begin position="731"/>
        <end position="758"/>
    </location>
</feature>
<feature type="compositionally biased region" description="Polar residues" evidence="1">
    <location>
        <begin position="4461"/>
        <end position="4474"/>
    </location>
</feature>
<evidence type="ECO:0000256" key="1">
    <source>
        <dbReference type="SAM" id="MobiDB-lite"/>
    </source>
</evidence>
<feature type="compositionally biased region" description="Polar residues" evidence="1">
    <location>
        <begin position="4240"/>
        <end position="4249"/>
    </location>
</feature>
<feature type="region of interest" description="Disordered" evidence="1">
    <location>
        <begin position="700"/>
        <end position="758"/>
    </location>
</feature>
<gene>
    <name evidence="2" type="ORF">PHET_00916</name>
</gene>
<feature type="region of interest" description="Disordered" evidence="1">
    <location>
        <begin position="4337"/>
        <end position="4356"/>
    </location>
</feature>
<feature type="region of interest" description="Disordered" evidence="1">
    <location>
        <begin position="1033"/>
        <end position="1080"/>
    </location>
</feature>
<accession>A0A8J4T4D8</accession>
<feature type="region of interest" description="Disordered" evidence="1">
    <location>
        <begin position="3118"/>
        <end position="3140"/>
    </location>
</feature>
<dbReference type="OrthoDB" id="10345770at2759"/>
<feature type="region of interest" description="Disordered" evidence="1">
    <location>
        <begin position="105"/>
        <end position="194"/>
    </location>
</feature>
<feature type="region of interest" description="Disordered" evidence="1">
    <location>
        <begin position="3077"/>
        <end position="3104"/>
    </location>
</feature>
<feature type="region of interest" description="Disordered" evidence="1">
    <location>
        <begin position="4547"/>
        <end position="4576"/>
    </location>
</feature>
<feature type="compositionally biased region" description="Basic and acidic residues" evidence="1">
    <location>
        <begin position="1253"/>
        <end position="1269"/>
    </location>
</feature>
<keyword evidence="3" id="KW-1185">Reference proteome</keyword>
<feature type="compositionally biased region" description="Polar residues" evidence="1">
    <location>
        <begin position="5393"/>
        <end position="5410"/>
    </location>
</feature>
<name>A0A8J4T4D8_9TREM</name>
<feature type="compositionally biased region" description="Polar residues" evidence="1">
    <location>
        <begin position="1957"/>
        <end position="1972"/>
    </location>
</feature>
<dbReference type="Proteomes" id="UP000748531">
    <property type="component" value="Unassembled WGS sequence"/>
</dbReference>
<feature type="region of interest" description="Disordered" evidence="1">
    <location>
        <begin position="2024"/>
        <end position="2097"/>
    </location>
</feature>
<feature type="compositionally biased region" description="Basic and acidic residues" evidence="1">
    <location>
        <begin position="1063"/>
        <end position="1080"/>
    </location>
</feature>
<feature type="region of interest" description="Disordered" evidence="1">
    <location>
        <begin position="1957"/>
        <end position="1995"/>
    </location>
</feature>
<feature type="compositionally biased region" description="Polar residues" evidence="1">
    <location>
        <begin position="109"/>
        <end position="128"/>
    </location>
</feature>
<feature type="compositionally biased region" description="Low complexity" evidence="1">
    <location>
        <begin position="4488"/>
        <end position="4497"/>
    </location>
</feature>
<evidence type="ECO:0000313" key="2">
    <source>
        <dbReference type="EMBL" id="KAF5405536.1"/>
    </source>
</evidence>
<feature type="compositionally biased region" description="Basic and acidic residues" evidence="1">
    <location>
        <begin position="2382"/>
        <end position="2392"/>
    </location>
</feature>
<feature type="compositionally biased region" description="Low complexity" evidence="1">
    <location>
        <begin position="1033"/>
        <end position="1044"/>
    </location>
</feature>
<feature type="compositionally biased region" description="Polar residues" evidence="1">
    <location>
        <begin position="347"/>
        <end position="367"/>
    </location>
</feature>
<feature type="region of interest" description="Disordered" evidence="1">
    <location>
        <begin position="4231"/>
        <end position="4260"/>
    </location>
</feature>
<proteinExistence type="predicted"/>
<feature type="compositionally biased region" description="Polar residues" evidence="1">
    <location>
        <begin position="157"/>
        <end position="168"/>
    </location>
</feature>
<feature type="region of interest" description="Disordered" evidence="1">
    <location>
        <begin position="5383"/>
        <end position="5410"/>
    </location>
</feature>
<feature type="compositionally biased region" description="Polar residues" evidence="1">
    <location>
        <begin position="2062"/>
        <end position="2071"/>
    </location>
</feature>
<feature type="region of interest" description="Disordered" evidence="1">
    <location>
        <begin position="926"/>
        <end position="958"/>
    </location>
</feature>
<feature type="region of interest" description="Disordered" evidence="1">
    <location>
        <begin position="3458"/>
        <end position="3487"/>
    </location>
</feature>
<feature type="compositionally biased region" description="Basic residues" evidence="1">
    <location>
        <begin position="2558"/>
        <end position="2573"/>
    </location>
</feature>
<feature type="compositionally biased region" description="Basic and acidic residues" evidence="1">
    <location>
        <begin position="5097"/>
        <end position="5108"/>
    </location>
</feature>
<dbReference type="EMBL" id="LUCH01000291">
    <property type="protein sequence ID" value="KAF5405536.1"/>
    <property type="molecule type" value="Genomic_DNA"/>
</dbReference>
<feature type="compositionally biased region" description="Polar residues" evidence="1">
    <location>
        <begin position="4953"/>
        <end position="4964"/>
    </location>
</feature>
<feature type="compositionally biased region" description="Low complexity" evidence="1">
    <location>
        <begin position="2072"/>
        <end position="2092"/>
    </location>
</feature>
<protein>
    <submittedName>
        <fullName evidence="2">Uncharacterized protein</fullName>
    </submittedName>
</protein>
<sequence length="5410" mass="607939">MNKVISSSTLRTTDEEPSSVPTVIHLDSVNSMQTKPEKISPLTPADKNVPIVTLPTDDEEMEKEPETTEDIERSSILKECVLVSKKLVIDSIAFGVNKMMTEQNEVRRSSYTNNTSEKPLLTDGSSNFHHAPTKKSSKKPLDKQLNNRSDGRRPLNYLTTVANMQKTPRFSKGGSRLLSRKKATGTPAEHSMNELDPNDILHETVDTSVSNESQYDEINTIPEQEHDLELDVGPMENESIIGGQSTSLSFQASSPSINQPSTQSSYFGTGFGVWISQPWHCFTFPGSTANILFASSGSSASSPPPVQSLNSGYLYAPYPAVECLINVSHTAPTGPFSPIWSNPHWHQSSGTDITHHCQQGQSVNSMPTQSTESTSSRSSFQNAQSTMPHLHQATQVAGDLCACPLTSFYTWVRVGHWGVTAYNGMTTCPPSPELEIKLKFEEIISRPYDSLNAEDKMLLDQMRRQCTSSPLPNGKTEWRSASKRIADIKPRNKRLKDLSAKTCKMCSEREKQENTLLEEFGFQQKVTFSYGARQFRSNSQEEELNALQSKPRELLTTQERDRIIELLRDTQTMPSDGPVQTESMIIKLDELRMRPIESLSMEEKHLLTYLESLPENSDLRSDEKSSVKRRRTLPVEKQMETLRQVPFESLSAEEKLLLYLFQALDQPDADVSKKNAYPRMENEHSKGIQSVTVGAPLLDKLASGSDTARRTPSMESKYRELKAKPRNSLPTKDRQVLKQAERKEDYSKLARTEHDHREKSTLLRMTPSLTLKEQQRRELDHMVSSTHMTLREMSVIWASLGFKKDLLEILERKQFEELTPSERELFMTLTQSRPSDHAQCMQEWSWALKTMHQDVTKSQLNTFREIMSTTSSYFNTHELTCETEYSRYLPFIPCLCQAKYFVNKTTGQSPVICFWPWPIGSLRESIRQATDSSSQQSSITNSYVYQPPPPQQQQTSGEQVNYHLPGTLQSGNTVTPLPSPLGSSNLIDGEWDEQNQSYNFHHNTSARTTQEKNHKSRFNHKVLKCLTTMHYSTSTSSGKSQSKQAIKQRNHVTSSGRSRRVCQKADDQLHPQNKFDDQTTRLHRPLMCSMKTMCAKLQSKIRTKISTLVASTPVHELHSPNCYDHNSSPLSSSSVSTESEFYDNFSCANHSSDLSEPIELLRTVAEMCTDTYLPRQYHQHQDKLSHLQVLWQRLMQSSNVNNCNNGRKQRTEHSSELNPTKATNHWVIDKETSIGYKRHSPPDQSIGSDQPILDDHGRDNRMKIDKSDKSSSNQIKQTIFEWSDRTEICDIDATCPELFEVLQKRKKYPQLPYGCCSVPLLSTAEQWFQFGDGIPNTRAMRHQKKHVEFACDLADNRRSASVDRQLHLRQNYVSKSPFQPHYAQTTIAFEQMIRSRFAEHQSRIERHHNLCINMPKTLYRSCRKTYGKPDDENTFKFPVSYKRSKVCCSTQCTQQNISKRPFVKQKQTTELVDGATSTEDLNESYYVLKHYQPQSVHPANDSKGMQTTTSFQQGNFQPILGTRYLKFISQLRPQQSESISHKVAQCKHPMPNANHVVIVPRGVREGKVSTTSSTSELIRAPSKGLGETASIQEKQTCAFINTSHTVNLPKEQTMSNVEEFVEDAPRSLEALITEFHRPTDDIQVGEKESSFQTPRHTLQCFHSVDKPFARIIPKMTETRATQTSAVSHLPPEVPPLDTDVNETTMERIVPIQSFSNSLLIMPTITQPNGQVTFKSTKQGRVDSGETKLWNSMGLKNSQRKSCLNEITHGDGSQWQFRPQSLHKFETLIDELTQSKELMEIVEKLLRLPKAITLHDHLIRTQNVIAFQAQNGDKNDPLLKAILILIEQYRQSALTATGSSLESTDGELPIPIASSVKPTHLESETVTPLVLCSTETTAARAGTSQVEGARKYPLKSSHIRISEAKQQKTTKQLRERVKNDVLVDSVGSELILSTRISEASDSEGFNPSKSNNVLKKGPLINPSINPTKQPRLENPIRKRNPLNLIVGKSSGCVCSANMLQSRKPNMKCTQNRHGNKEGLCSESDSDDDSHYPEDRHSPKSETSEPSFDLGTNSTTISLSGSMSSSSCDSPSSETLKHFKPEQPPCAHLLYRNVYMQNYLHTNQSPILSACGPQTCGVQTSPVIMTILKNSLQQSFDCVEQHQAELTEASPVNSEIKPISHTNTDRNPKELCICTMRAPIFPNQFSESEPTNTVAPTPVKELRPNICLLADYQQTLKGEIEKCWQQAENLENLSNEQIELFEALDALVRRSGAPNLLENTLEKLQSVYGTDLSSFLDNPPQLTPREQQLFRLLTIGWYQSLRTNECSSSCPKSSTEQVNILTSTDPWRELSALYIIFLLAHRLKTGSMQPSFLNSLFDSKQTGERLQSHVDRQQKPLTTQPKYEENNPSANNLHQQFFQFMKQFKLERNQTPEDHSSNEIESTISTYKTVSTQHNDKLIASTKWHCSKKCRQYITPELLEINGPPELVSKEVQTEEEKKTGRQSELNPAVERLRRPTLASVVRRISAGVQSYGSAMLKREESDVGNEILDTIPQSTPKRLTVHRSKRKPRSKGRKASQCDPAKRRLKRLASEPVVVIRKNGEETLRGLFFEEYQPNNKPSVHSFNQQRPRQSRHCGIAFQSDFFEAGKRLPEKQENQHFGFDQPTYPLFTNYRRSTNTLRRLESIYSPLYHQCASEESSSIKLVSFSEDEPINDERLIQSAPFYEKYGDRGPVSSETKCLVVERSPSPSADILLRLYSVDHNQHNGTRGSLKARSVQHILSCKRHQCRIFSFWSPTPEIIHPSHGSDEQNDSGLAECFPVTNLLGLSPTQLESSTTRCMLDEPNAEQSVLHTAITYRNLLPSCNTWTVGADQETVARYITQTHYRPTECTETDNVQCKPIPPRFSRLKSVKGTRRIHDQSSGRTSVLFSRTSANTPTSNSLLLLSRLGGQVRYSSRHGFPRSLYGGLTRTLWSTSSSPNQEPSYCYDEQTEDRLFSPVVSTCLYSSIPSLQNCVFGSTDRMDHIHQTEVPSTDPSFAHRNMRNGRRTPCSVGSPILNLQANPGFGSGDKVQTLCMKVSQIDSKRDSNESPSTDTSGPDIQTQNTSPFNDVQVMMHVNNSRKQGIRPNHEKNRLPQIGGNKESTEASGEQWIQSESKFGHLNSHKEQPGCLQNVGTELGCTLLEVSSRCKSAPLSIYRRKKDISSSEVKSILKANCLRPYFLNHFQLDATLSTVNMQSYHVNESCSAETNLPAIQRTGQEGSDNQNASILLEHATYLKDRPTNRTMPPTHFQRFIRPSGEQRKTNNNWHNLEFKRQHNCQPTEKQLRLKANRQAVHQFSTKPEYVKSVRKTSLLNKLLVNVCSAVEADEQLDRLKSTFADSGKLNIELSASTRNPYLATGIKYVNKELSKHRGWCECESKTVSEGYHLADYPPSSLDSNTHLKLATKCSEHIAMGGDQDNKVKVLDKSPRPTTHYPTTEKPSIQRGTCNRPSSRIRFSQHDNELIEAVCSSDGLDRCGSNGINESCVQRRSSNKISTVHHPFNGPTKTHQRLKVISLLSQDNASDSTSILNTIAFYMTRPNSSDVTQKYSKDDDKNAISFTYSKVNNRTLICTPEEMHLVPCRLYSEPIHHMMKCQDRNSDCIISQPNFYSPFSHTHIVLGVNLERHDDCKSARTQFDLNSWNNCNHLGRYGKQILIDDTDCKSAQTTEMYTSRAHRDLLCILLHIPRDDITQSANASSKSENSTVTHNSEQDTVQTLPAVNNLVDYAQKIAGIKGVQWFSVVGALTTNEGEQLSTRPFWIRTNVLHSTIQPSSSNHVQSTGEALKYYVQSTSQNDGAEDCNGVRCDDPQLKIQSVDSTTSKTTNKCLQNEVLSSTITFKANKILEVGLSSSPSTVQLRPTDVNIRFLLDVKFPPKSDTTNESLHLIKKNSLLPNVEQLDNKQINFPSNTDPSLQPEKPYVQNLQQDGKHSEESNDSLDYAERSYASESPITSIRTISLTLSVTNPPEVISGESVTIVDTPPTVSSLVPTVDSLRKGVKNSENTFESTIPKDHANQPGKISSELCAGMAYEKKVPGSLKEILVDYSLSSTNSKETPECCVLTDNSKGATGCADAPISDSPANVSKPPYVSDFKNLVLEQDTQQAVQSPAEEKIKPNVTNRTSPTLITTELYYSRVNWLPNIEDPAFSHISYTQGAAYCVPDPDRLSNLSNLLLQHYSSAEALCNWLGINRPKKERGWDRKPSPMTTSMCATSEHNDRTQPKSPIVMHPIDSMEMLGETKHSYTARTNNGLSPHGSVLNAVEKDTEEYRTPILTPNYGWFPNKQINLPISPSSLDHQLTFVSTPTAEPPPNETKEYLSTSRKLRKEPLDIFENRSAMNKPSEGNFPMLTENDQAFSRLQKASLAPTSSEFSSDKCSLNIPNLPVTSQDAISEIQSVESSEKISKNNLSNFTKKTTDHPYVIRATPRSQTLSSKSSSGFLGTPPKSPRRRWPSSRPQKPSQSENTSLTDLTEQGDPVTNKRALFTRSVVYTYSRRMCTRLFPATVDPKQINRSVTKSTGTGATFDTQRPQSAPNDTKQYSRRTMVEHSPLEASIKQLDTDCSQRETSVKSMPNPPYDKVTILTCLGVANMATATFTTVVDNLSELVKQLKTLVHETKIQQIPQKKIGNWSCWNSSISSDISLRYIAGSQCIPSDQQQTINSSKLNNSIDRALQTEIFHAPVAPGSNLSKAMHTQTSSANVCPQVDGAQTNQLLSNQLQITIKLETQNTEGQMDDSVYRDGLHMSNKITPKISVSAHLDKVTQANLRIGMDCSSTAPCNNVELTVDRNTVSHLLLCRPIGYDTDGTQSKRTYTPNVETFTLSINKCTEIPDHLQRLDTDLDYQILGYPPVLLSVTTHLVPKYMSEIHKSKSMDEEHVCLRPLLDQGKEDYVAAPDDGLSGVKRIVNAGHNPELEPQRGPSPSSSTVTYSRTECDLPHVQRDRTTIKTEPTALLSQSRLQTENAEHHITLPNFHRGTNLAPNEMTTKPDRSANPSLGRIIDLCHQPDNNHRVQRIDSGCTNMPATSSVKNVCAEKDPLSTSTNKWISLADCLDENARSAQHTDSNSDKRGKSPKERIMRDFANSHTTVPDKRVVTSSPQTEHSNKAYTSNHVSPGSHESASPYGQVLDQYCEETFLLNEAMEVDLDVLDRLTRLWIGGTREMGPKSGAHRIPTRRPDRTNKQNNAAHWQFDPKSMLTITSDFNCNRLPRQVPCQFLSQSASFTHIVTNNDSSLRTVENKVRPSSRPLTICQNTTKKGFRPYAQKLWRLMLRNFLIANCKTSIAEDIDEGGKPHTFLCKSRTFRTWPRWPSPACKLYPYNIHDAKIRSPSMGPISSGSYSSSRSTNLTVRKNRCANEHNTTDTASVTGTSLSSDIVDK</sequence>
<reference evidence="2" key="1">
    <citation type="submission" date="2019-05" db="EMBL/GenBank/DDBJ databases">
        <title>Annotation for the trematode Paragonimus heterotremus.</title>
        <authorList>
            <person name="Choi Y.-J."/>
        </authorList>
    </citation>
    <scope>NUCLEOTIDE SEQUENCE</scope>
    <source>
        <strain evidence="2">LC</strain>
    </source>
</reference>
<feature type="region of interest" description="Disordered" evidence="1">
    <location>
        <begin position="2382"/>
        <end position="2406"/>
    </location>
</feature>
<feature type="region of interest" description="Disordered" evidence="1">
    <location>
        <begin position="5113"/>
        <end position="5154"/>
    </location>
</feature>
<feature type="compositionally biased region" description="Polar residues" evidence="1">
    <location>
        <begin position="1045"/>
        <end position="1056"/>
    </location>
</feature>
<feature type="compositionally biased region" description="Polar residues" evidence="1">
    <location>
        <begin position="2393"/>
        <end position="2406"/>
    </location>
</feature>
<organism evidence="2 3">
    <name type="scientific">Paragonimus heterotremus</name>
    <dbReference type="NCBI Taxonomy" id="100268"/>
    <lineage>
        <taxon>Eukaryota</taxon>
        <taxon>Metazoa</taxon>
        <taxon>Spiralia</taxon>
        <taxon>Lophotrochozoa</taxon>
        <taxon>Platyhelminthes</taxon>
        <taxon>Trematoda</taxon>
        <taxon>Digenea</taxon>
        <taxon>Plagiorchiida</taxon>
        <taxon>Troglotremata</taxon>
        <taxon>Troglotrematidae</taxon>
        <taxon>Paragonimus</taxon>
    </lineage>
</organism>
<evidence type="ECO:0000313" key="3">
    <source>
        <dbReference type="Proteomes" id="UP000748531"/>
    </source>
</evidence>
<feature type="compositionally biased region" description="Polar residues" evidence="1">
    <location>
        <begin position="5127"/>
        <end position="5152"/>
    </location>
</feature>
<feature type="region of interest" description="Disordered" evidence="1">
    <location>
        <begin position="2549"/>
        <end position="2582"/>
    </location>
</feature>
<feature type="region of interest" description="Disordered" evidence="1">
    <location>
        <begin position="31"/>
        <end position="50"/>
    </location>
</feature>
<feature type="compositionally biased region" description="Polar residues" evidence="1">
    <location>
        <begin position="3467"/>
        <end position="3487"/>
    </location>
</feature>
<feature type="region of interest" description="Disordered" evidence="1">
    <location>
        <begin position="4443"/>
        <end position="4509"/>
    </location>
</feature>
<feature type="region of interest" description="Disordered" evidence="1">
    <location>
        <begin position="347"/>
        <end position="376"/>
    </location>
</feature>
<feature type="region of interest" description="Disordered" evidence="1">
    <location>
        <begin position="5089"/>
        <end position="5108"/>
    </location>
</feature>
<feature type="compositionally biased region" description="Polar residues" evidence="1">
    <location>
        <begin position="4547"/>
        <end position="4572"/>
    </location>
</feature>
<feature type="compositionally biased region" description="Polar residues" evidence="1">
    <location>
        <begin position="3086"/>
        <end position="3104"/>
    </location>
</feature>
<feature type="compositionally biased region" description="Basic and acidic residues" evidence="1">
    <location>
        <begin position="2047"/>
        <end position="2061"/>
    </location>
</feature>
<feature type="region of interest" description="Disordered" evidence="1">
    <location>
        <begin position="4942"/>
        <end position="4964"/>
    </location>
</feature>
<comment type="caution">
    <text evidence="2">The sequence shown here is derived from an EMBL/GenBank/DDBJ whole genome shotgun (WGS) entry which is preliminary data.</text>
</comment>
<feature type="region of interest" description="Disordered" evidence="1">
    <location>
        <begin position="3731"/>
        <end position="3751"/>
    </location>
</feature>
<feature type="region of interest" description="Disordered" evidence="1">
    <location>
        <begin position="1201"/>
        <end position="1270"/>
    </location>
</feature>